<dbReference type="InterPro" id="IPR011990">
    <property type="entry name" value="TPR-like_helical_dom_sf"/>
</dbReference>
<organism evidence="6 7">
    <name type="scientific">Lojkania enalia</name>
    <dbReference type="NCBI Taxonomy" id="147567"/>
    <lineage>
        <taxon>Eukaryota</taxon>
        <taxon>Fungi</taxon>
        <taxon>Dikarya</taxon>
        <taxon>Ascomycota</taxon>
        <taxon>Pezizomycotina</taxon>
        <taxon>Dothideomycetes</taxon>
        <taxon>Pleosporomycetidae</taxon>
        <taxon>Pleosporales</taxon>
        <taxon>Pleosporales incertae sedis</taxon>
        <taxon>Lojkania</taxon>
    </lineage>
</organism>
<feature type="compositionally biased region" description="Polar residues" evidence="5">
    <location>
        <begin position="751"/>
        <end position="773"/>
    </location>
</feature>
<evidence type="ECO:0000313" key="6">
    <source>
        <dbReference type="EMBL" id="KAF2262074.1"/>
    </source>
</evidence>
<evidence type="ECO:0000256" key="5">
    <source>
        <dbReference type="SAM" id="MobiDB-lite"/>
    </source>
</evidence>
<name>A0A9P4K349_9PLEO</name>
<keyword evidence="3" id="KW-0802">TPR repeat</keyword>
<evidence type="ECO:0000256" key="4">
    <source>
        <dbReference type="SAM" id="Coils"/>
    </source>
</evidence>
<feature type="compositionally biased region" description="Basic residues" evidence="5">
    <location>
        <begin position="797"/>
        <end position="806"/>
    </location>
</feature>
<reference evidence="7" key="1">
    <citation type="journal article" date="2020" name="Stud. Mycol.">
        <title>101 Dothideomycetes genomes: A test case for predicting lifestyles and emergence of pathogens.</title>
        <authorList>
            <person name="Haridas S."/>
            <person name="Albert R."/>
            <person name="Binder M."/>
            <person name="Bloem J."/>
            <person name="LaButti K."/>
            <person name="Salamov A."/>
            <person name="Andreopoulos B."/>
            <person name="Baker S."/>
            <person name="Barry K."/>
            <person name="Bills G."/>
            <person name="Bluhm B."/>
            <person name="Cannon C."/>
            <person name="Castanera R."/>
            <person name="Culley D."/>
            <person name="Daum C."/>
            <person name="Ezra D."/>
            <person name="Gonzalez J."/>
            <person name="Henrissat B."/>
            <person name="Kuo A."/>
            <person name="Liang C."/>
            <person name="Lipzen A."/>
            <person name="Lutzoni F."/>
            <person name="Magnuson J."/>
            <person name="Mondo S."/>
            <person name="Nolan M."/>
            <person name="Ohm R."/>
            <person name="Pangilinan J."/>
            <person name="Park H.-J."/>
            <person name="Ramirez L."/>
            <person name="Alfaro M."/>
            <person name="Sun H."/>
            <person name="Tritt A."/>
            <person name="Yoshinaga Y."/>
            <person name="Zwiers L.-H."/>
            <person name="Turgeon B."/>
            <person name="Goodwin S."/>
            <person name="Spatafora J."/>
            <person name="Crous P."/>
            <person name="Grigoriev I."/>
        </authorList>
    </citation>
    <scope>NUCLEOTIDE SEQUENCE [LARGE SCALE GENOMIC DNA]</scope>
    <source>
        <strain evidence="7">CBS 304.66</strain>
    </source>
</reference>
<comment type="similarity">
    <text evidence="2">Belongs to the YPP1 family.</text>
</comment>
<protein>
    <recommendedName>
        <fullName evidence="8">Filamentation protein</fullName>
    </recommendedName>
</protein>
<accession>A0A9P4K349</accession>
<evidence type="ECO:0000313" key="7">
    <source>
        <dbReference type="Proteomes" id="UP000800093"/>
    </source>
</evidence>
<comment type="function">
    <text evidence="1">Involved in endocytosis.</text>
</comment>
<dbReference type="OrthoDB" id="29013at2759"/>
<feature type="region of interest" description="Disordered" evidence="5">
    <location>
        <begin position="892"/>
        <end position="912"/>
    </location>
</feature>
<keyword evidence="4" id="KW-0175">Coiled coil</keyword>
<dbReference type="EMBL" id="ML986645">
    <property type="protein sequence ID" value="KAF2262074.1"/>
    <property type="molecule type" value="Genomic_DNA"/>
</dbReference>
<comment type="caution">
    <text evidence="6">The sequence shown here is derived from an EMBL/GenBank/DDBJ whole genome shotgun (WGS) entry which is preliminary data.</text>
</comment>
<gene>
    <name evidence="6" type="ORF">CC78DRAFT_326436</name>
</gene>
<dbReference type="PANTHER" id="PTHR23083">
    <property type="entry name" value="TETRATRICOPEPTIDE REPEAT PROTEIN, TPR"/>
    <property type="match status" value="1"/>
</dbReference>
<dbReference type="SMART" id="SM00028">
    <property type="entry name" value="TPR"/>
    <property type="match status" value="4"/>
</dbReference>
<evidence type="ECO:0000256" key="2">
    <source>
        <dbReference type="ARBA" id="ARBA00038251"/>
    </source>
</evidence>
<feature type="compositionally biased region" description="Low complexity" evidence="5">
    <location>
        <begin position="774"/>
        <end position="787"/>
    </location>
</feature>
<feature type="coiled-coil region" evidence="4">
    <location>
        <begin position="962"/>
        <end position="989"/>
    </location>
</feature>
<dbReference type="SUPFAM" id="SSF48452">
    <property type="entry name" value="TPR-like"/>
    <property type="match status" value="1"/>
</dbReference>
<feature type="compositionally biased region" description="Pro residues" evidence="5">
    <location>
        <begin position="725"/>
        <end position="736"/>
    </location>
</feature>
<feature type="region of interest" description="Disordered" evidence="5">
    <location>
        <begin position="720"/>
        <end position="878"/>
    </location>
</feature>
<evidence type="ECO:0000256" key="3">
    <source>
        <dbReference type="PROSITE-ProRule" id="PRU00339"/>
    </source>
</evidence>
<feature type="compositionally biased region" description="Polar residues" evidence="5">
    <location>
        <begin position="815"/>
        <end position="829"/>
    </location>
</feature>
<feature type="compositionally biased region" description="Polar residues" evidence="5">
    <location>
        <begin position="848"/>
        <end position="864"/>
    </location>
</feature>
<keyword evidence="7" id="KW-1185">Reference proteome</keyword>
<sequence length="1185" mass="131069">MGNRTESDKAVRYITQLDEARCAGRWTDIPELCRKVEKHAPHRRCLTLTARSEAQISAYTSQRPTTTASTASSGLSKVIPALLTAIDEEGDYVQDAFQAAVCLGWLHYVLDEPGLAVARLPKDFTAVASKISEKESALSGWSRVCIVKGVFIKGSSQEKTAALEDAVHAFTSILPWLSSKSPNVESAEFKKWTEHLLVRLCQLSDQSSDTGEYVEPAEALQTYRFWGRYWENTGKNTTGMGPYAARSRRLAWKAYYDTLSTILRHGLAYGAESPALETRPAEVTENSPPHNQSYIRLQQRAELKRVEAIYENLLLKDTYFPKASESNSEIETWTDAVMENWRILCGPTWSDEDLGEGGKEAVGRGVLDILYRAATKTFHSTQILRHLFTVHASLAEFELAFKAYDSYVEIITRGKDRAEKSGEEDVEIDDDSTILRTSAEAIRILCRFGSRKEAEKALEIGHHIEKWLEQTLHIKSTMSEAGSTLSVETAVVPRSLAVAYCAIGISQAHWARFTYDADSRTSIQTKAVQYLRKSLEPRFDDPNNIETLYALSLVLSELRDIPGAIKVVKHALSPATGQKSSMSADGVISVGIASEFGRERKLIPLWHLLALLLTTRAEYSRAERSCEAAFEQFGNPTILFGAEDEEAAYRSEHLNEINGKDATVKARGIVDQMEAFEKTGILQIKMTQLSLLEIVEGSSAAVDVSDELLALYARLFGDPAASQAKPPPATATPPPKSAVGTIRGRFRSKGSVKNTNRDSNTMRNSSVVSSRPSTVATQTTATPTIQVTDEDGTARANGHHHQLLHHKHEEGRSGPTRTPSKLQKRSSNSLRRKSEMPTGQGPDVPDLPTTTSNGAVPQSNSSRGKSLRRPSVSNSIRKSIESHDRSLRSIAHNLPHSSEPPPVGHPRQPLKQDVRLPAPFPSEDYIPPDPRFSVLEERRHKVSVLVAVWIFISGLYSRAGMYEDAEGAVKEALKLVENFEAEVAQLTSSSKAFADRGWGGGKSIEELWADAFAARGEILVAQSMKHEARSHFERALMHYPDHPEALVGLSNILLDIYCQIIPLEPVKESQTTAPSLPLSVRLISDSASLTKKRHPSSHTPSAKNEVSPPELNRLAARDRAYGLLSTLTKLGAGWDYSEAWYALARAYEESGQIEKTKEVLWWCVELEDTHPIRNWNSVALGGFVL</sequence>
<evidence type="ECO:0008006" key="8">
    <source>
        <dbReference type="Google" id="ProtNLM"/>
    </source>
</evidence>
<dbReference type="InterPro" id="IPR019734">
    <property type="entry name" value="TPR_rpt"/>
</dbReference>
<feature type="repeat" description="TPR" evidence="3">
    <location>
        <begin position="1009"/>
        <end position="1042"/>
    </location>
</feature>
<dbReference type="Proteomes" id="UP000800093">
    <property type="component" value="Unassembled WGS sequence"/>
</dbReference>
<proteinExistence type="inferred from homology"/>
<dbReference type="PROSITE" id="PS50005">
    <property type="entry name" value="TPR"/>
    <property type="match status" value="1"/>
</dbReference>
<dbReference type="AlphaFoldDB" id="A0A9P4K349"/>
<evidence type="ECO:0000256" key="1">
    <source>
        <dbReference type="ARBA" id="ARBA00002550"/>
    </source>
</evidence>
<dbReference type="Gene3D" id="1.25.40.10">
    <property type="entry name" value="Tetratricopeptide repeat domain"/>
    <property type="match status" value="2"/>
</dbReference>
<dbReference type="InterPro" id="IPR051722">
    <property type="entry name" value="Endocytosis_PI4K-reg_protein"/>
</dbReference>
<dbReference type="PANTHER" id="PTHR23083:SF464">
    <property type="entry name" value="TETRATRICOPEPTIDE REPEAT DOMAIN 7, ISOFORM A"/>
    <property type="match status" value="1"/>
</dbReference>